<feature type="coiled-coil region" evidence="1">
    <location>
        <begin position="558"/>
        <end position="647"/>
    </location>
</feature>
<feature type="compositionally biased region" description="Basic and acidic residues" evidence="2">
    <location>
        <begin position="4294"/>
        <end position="4313"/>
    </location>
</feature>
<sequence length="7921" mass="913238">MSFSCGRQLAAFKKKRSRKKKRRDDGDPNRLDATDSEMSDVTDSETSSVMSLSDVEFASDNDEGGTDKDGSGLSLMKHSNILAKLKDAFRHITELEETIYGKERAVDSLFEENQQLKVQLSSQVASQNTESGEKVSLVNTDQLMENKETYEKKVEQLECILSEKDKTIEDLSVSLQSVTENRDLLQAEYVEQASQLSQQVHILQEQLRQTSEWLHKPTGETGVPLDVLLEAKNELLALQASNREKDQHLLLLQEAIKQRDQSIMMLKIEQNKPVTLSEDMQEKLEEYVALKQEQYRNKQAMNILEQENANLVRINQENNDLIRKLKEDIEVSHHDGHRRLDETYRAEMVRVKEEMSELYSGMISRLKGELKQVTDERNKFSQQVNTWQRQYLLLSEQNISNADLSAQIGMLTTENMRYREQVEGLQCRVDELLTEKQETLLELQSSSTTLENLEKRLQCDSCSRLKKEVNDLNVTLQEARHKISGYEQRIEQLEVHITTAKQQLESVKAHHEQEIKDWHKKYDNSCVQLGIVKQQLDVMVKQQEEAADLVGQHQTVVMHEFETKLQQQQQQHENTLQEISSQHQQQLEQLRQQYNDSLENAVHGMNQQLMEKTQHQQLVSDTYRRENENTEQRMNEILAERDQDLTELKQLVLERDETKQQLDLISYENADLKKRLDVISGEKNMVADQLEMMRVEWHQWKESLEQVMEETQSTEVLLQDCFGEKVRITSLMEKLQAGGADDVLKMVQMQHSDICSRIEHVRAEKQQVQEQVRSRDQSAVDKSGLQITGADLILITKLSDQLRKLRLLYAENVEAVKMEIHDVLLNVEDVIRHKQQADIRYSENMLQLQTEHQNSIQKMASDHQNTLEEMTLEHENTVHQMTSEHENMVERMISELNQTREKNKELSKDIALLRKEKKERESVVDLMRLEHENTVHQMTSEHENMVERMITELNQTREKNKELSKDITLLSEEKKDWEFLVDGQKEELVRLERQLEVVTEEKDRAEIDRDDTRSRFDNMEIAVQTAVEEMAVAKAQCDDAEKEKAILMQDHQQLRQHVDVLQREHKAQFEQIRELNGMVHSLERKVQMVDEEKVLVRISMEESVTSLTGLVEKLSAENLLLKQQLNHLEAQESSLPQEPQGTDLQDATTVGHVEDSNVGKIRLDYEEKLAKLQHQYEEAKQLAVELERQLDSIRDSSVSFHFVDGEGHIESSMSERPGHVCKAASSSPIEKPDLQELRQIVVNDQVDLTPDISPIKTINYEDELEKLKQKLADALAKVDELMDEKQALIDEHEQEVRELILKMDSLFTDEQVHRCGYSEQMKEVTDELNESRSKLDQVVSEAEHLKHEHEKEVSQIESEHIKTIESLAMMKEDLHAQYQQEMTSLKKTVQQLQHLITDLEAERTQLDAEYETELRNITLEHESRIKNITEIHEQEVERLKLELNETKTKLVEEQELMSLQYIEQVDRLKQQCSYLADQLEHLRDDGDPLLALNEQQATQPREQPTIISLVSQLQSQICDNADLHAEIDHLLRSLHEKDLIIEEDASYREATIPSVDRVEQVLHTTEMRSTQIELKWQNSEIDGLLKTHQLLNDSDDLKDGCTIEPKTVTAQHSLSPLDINSTKHFQEASSILPSEDFDSIQPSVDAGSPQLSLSAGFEQAHLDSSSTQQSVDLGSTQPSVDELSRRISCLSEAENKLQEKCVTLEKLLADRVFLYSKKIEKLEFEKVELSSSLCSVQNELRLVKINQQAVTDVCAGEGEIMQQVSDKASDANDREQSVSDKSSGTDESMPSLSDKGSGTEGSMSTVSVKGSGIEKCVPSVCDKGSGREWSMSTVSDKGSGIEKCVPSVSDKCSGTDGSISTLSDKGSRSEKCVPSVLDRGSGTKGSMPSVLDKGCGTEENIPSVSNKGTSTDGSMPYVSDKGSGTKESISPVLDKGSGTEKCVLSVSDKGSGTEVNMLSLSDNGSGPEVCAPSVSHKDSGTEDNLMALTDQDDEGQETYRMLDIETEISLSNSAERMKAELDVLVKENQDMTERLRQYEDENKIFVYTVEKYEAENKNLAECVVKSEETNTDLKVKLNTYEEENSNLIEKVAKCEEKIRCFVEKVSQYEDEKHDLLEYLTRYEVKHLSMTERLERGEVENTEQREKLVKEGDENLKGKLENIDTRFRDLAERLKMYEVENTNLKERLEKYDGEIKALAERLTEHQQENKDLTEKVETYEDEKRYLMEKLEKYESNNQDTTERLTWFEHENRCLKDEFEKCKGENSDLQERLASNLNDNRDLAEELEKYKDKNKVLTESIERCDDDDSILRKKLVQYENEIMELTEKVAEYEDENRNLSERFLHLENENGNHIERLKEFQDKNRDLTEKLVDVELECTDLKGKLRKYEEQARDIAETLETYETENKNLTEGLENLESKKRDLQERFMKSEEEIHGLKRRMGEFEDGATDMTTALVQCEDENRLLTERLGKSEKENRNLMEKLRNYEEEHREILEKLETLEDEKKVFMERVAKYDSENTDLKAKVDQYDLENGNLSERLIHFETEKSDITEKLGKCECENTNLVEQVSRLMRFLTGEQDKLDHLQSEMEVKTTEYFELETKHKQLLHEHVELENVKGQILEEIAKTKDGVSTIEQQLAEVMSEKLDLIGSTSALKMELEDQKQSYQELEVQREKVILELEALKQKYHEMEKVNIKEVQNIMAEMDTVKHNAESEINDMKEEFAVERQQLEAGFQMSGNGLQSLIDQLEADKERLRQLHEQDLNRLVAENGQLKVQTAQMMESLEQVKASLAHIQQNSDKLQEERSALEQTINDMKNSHRELEEMVGSLQTDKLSLEEGVQSKESIIDQLTQRNSTLESEISSNQEDLQRKEELLMTYNSVKEEHNLYKHNMAQQMVLLKNEILCANQELSLVRKDVQNHIDGFQHQFTSFCLDLSMVTQRAAEVQHQLEDDFHKLQEQNQMELDQHTKDIKQLQAEKVNLQEEFKALEQRHNSACIQIEALLKEKAVLQDQYNEVTLSLERQIELNTANLNADRQTLTELHNKQLQEIEQTISMLKIENSKLFDERNENLSKIERLEEVMSTAIEDLDTTRRDLAIEQKNVETLTAENLQLLHEKEVWQEQSKDMSNKESLLTQTLEDLKREWNFTENTLQEDMRNILRQKDGLLMRVQNLEEEKSDVESRMRKSTEEYTNEVKKLTEEISDLKEMGRTLKGDHRLEIENIRADHDAVIARIEEQYRESINERNDLRVKLSNELSSHDAVIGQVRAEMDHEISELKAESGLMTAKNAELDNRHAELMKEIEHLKGELLAQQVVDDESSNLQLKEGQQQMKMTANGGNKMCHRHSEDEDLKQKRVDDRVRSESADVDSKEELVRLTVAHQAQTKLMESELKEKNLDYGVRLAAIRKEKEEVISKLKEENKQMLLTIGELKLNQKSLDTKEENGNQTSASCDESLKTSLSKMMEEHQQTMMAMQSQIEILQTEKVILANEYSERENALLQQHSDQVNELQQHIAVLEREVGDSKKLTDGSEHGPCVHQEEGKDFLQRSEEQSDGGRQEEMLSAAVNRSAYKEYQTEIREYRGIIKLCLNQVDSQSHRMTSDEVIPGVLKELLDDLIAENKRLMADLKEKDLLIKDIQKSGLQPDMAQGGFYPSGDVNEHMEELRNEIQTLRHHLHHSQEDKTSLEHYLSKLSAYIEEQDVIKRQLQQERNQLLSAIDELKMSAEANISPCDGAVVCEGLKVTESDEHQLSSSSSDGDQESTSSDRSELASASSHQAQLSKVIQKFERKIQKLKEQHETELKVLEFNLTESCKLENNKTRLTVVEELEEDYRKRTLELENDFAQKENALKAELERKFVKELQNMKQQLTAKHDLEMKESRESMNQNRNIDVRKVRDQDQRNKDFESALWQTTPDGLNSSTDSLPKYNVTSPLDSDNHPEGFLEEKDEDLQVQVKQLENENRFLKMRLENQNLGMQESLQEELLVMYNRYETLLRESQKSTSKMEPEVSLTSDGHSAIIYHQSTSEDNSLGGYLDWKLKCEALEKENKVLRAELHVCGPAGIEHQLSDQYEQAQQAGLVQAQLVPFEHAQLTGTGQAESTGLEKANTPVLERTVAGAKHQVPVQVSGNTQAVGQMLDTCTIVQREYYTLHTQIEGLKTVFVPNAENREISELQEKCKQLIDDNQHHKSEHQKLLSKYQELIQELEDLKVLLGKSKDKSKKDYIKMKAKALALSKDNERLLGRIAQLDSLISSQKKSDDLLADLKGLEEEQERSLTEVEGKPPTTEKQEIGTSKRRSGNATHKERFTGEKKVSADAKHKISTDKEVSAERYFDKERVVGEEPHIHSTEESTILLQGQSAIVSDQNQSAENKSISQSDYERMQHQYSSLQEEYNLLKSVTLVGLEKNYQQLVEKHSKLRQAMEKQTETLQSKIKHLEIESHKLQSDRKQQDALTKKIEDMEQSVISSAERYSKVEEQLTKDREKHASQLEEIELLLVQEKDKNGELHKELHHQEMVSRQMVSGAEKEMINQQMQHVAPSHGAASSREVFVSEVVLSESDTTMTESLPAIVHTLSYLPSSVINTRNNNNNVTAANALSEITKHDTTGGDNSSVKVAVDNTGISLQSTDMYSTLLKHCSRLEALCRVLMSKLEQSGYGHLEVLEELQLDLDVREVMEKLLELGTTAQCSSDDVISSTSSKDIWSNEWMDGLSELRNVTSAVDVLSHCSEQELSAIEISSLSLTNVNEQSIPESVPQLSWTNNELLDQLEQEQSSTNMEQSEQLAEERSPVERKQSEQSTGRQSSVDGKQLVEEQSFTDGSRSVTSAEELVSAEMNQSQQPVEGQPSVDRKHTEQLSTDRRELDQSVEEQSSSQPGMGKRAVTALESMAKPQPPIVKSSSTMKQLTPGGKVRTGNRTQGTDEQKIGENAACRKSRSITPKLVSPSIKVQEKGKPKNKPLTSSKVSDVQKPSQKDMKRLKQEKLKLEKEVKQLRSQHEQTVREDMKLAKLEQGCCHATQTMPTQEIVNLRIQHEILLDEKRNLCTQFEEMQAKLAEELSSLRAHNNQLEEELEKYVGRSTGMLTSTSRAATLGHVTDTVSNRAQICSNEQSDDSEKQVPDKVEINLTGIAAAPSGYCSKPEYVQELLAELEEMQHKYKMLQKGNEDLESQMRKVVDDRQVICLQLEGERSATEKKLQMVKSQLKQLQKEVELRKGNSGDGVVGAAQPPDTDGERTSEENACDVSTGSDDASSATLSQRSVGGQFPNLPGFRLIPSPAHRASNLTYQDMLVQYEILMQEKKEVCLQLQDERNKNRELLAVIHRLETNNDLLQHDIAKRGKDEEVTWMQHEILVSEKKELCVRLDEMAHRNKEYAKSLALVHTELKAVQQEKDALEKKLKLRKDDRNENRTDRPKNPLSGKKKTSQAGRETAKNRPSKPCGDGAGAVKENKEAGAGLMHLERRNDAEERICQVVVENEKLRQDLDVCLGENEVLSEEISDLRFKYDEARLRMEMLEKKSARKLQAQACSDQSPVGDIRILTSQPASANAELSMAHQAQLEVKSQVDALNRENADLHRELDDCKQRRDALGEELVLVKAELEHVWHRATDASSSSGRQTVDDESDVSVPQLEQQPGLKCEQKFDVPLMHADLLKQYLKQQETCSRQIALMKSNMSVIVNQNEELQSMLTLFEQRQGQSEKVIQDLSAKVDTNKAEKVALVSIIKQLEGQLEGQTSNSPDFINSVQEKQNNIQDHHVNSVYDSSDSCPSSLAQNVIPIKKLESLLIDLGLGATLQCLTAGLTSSPTVDDNIQSMMNKCYDELKRYHEQNNNMNDEVRDKLTDLPELMQDDHSSEVAIHEVEARIMVLQPDKDTSCKDGAKTSSNTTKAFPTAASVSEQDVGDIVCKRCLLTTQKMGQVDQSLERSEEKNTELEDNIAAIQKETVDYRLRIAELEGELMERSGSSLLEKSIPHQRDVAVMCHLCSEEKNEGTAKLTERDQMLERDLEKREILAEVEDLKAKLHSLSEDLCMTHDENVALKEDMARKGIGYESSEKLDALSRERDELNFVNRTQIVTLQYTREENERTLKNLEEKHKEFVKNLEEKKNNLRDEKLEVEKENRRLCEELAVLKTKCLMLEESSDNRNECETEAEMERLKMELVKVETGFEYITREKDLMVELKEESEKKCIELKDKLESVECKLAETVHDLQSTKISLIECKNELDREVEKNGELTIKLSDGENKHEVERSDWTNKERELLSDLEKGEEKIRTCQREEQSVKEDLQLRMKECGELARVVKDLKKEIEEWRTKYDELLSCKVNMEQEKELLGTEVERFKADLEILRQELGTCQLSKEEKNRENANLSEKNLRLEEQRVRREREIEKLERTAEEALTEVEGLKSEVQSLKKDLCVTLEENIKVKEDMKKKCDEYEETLHETCDKLETVSVENEKLMAKNVTLERTLESKCKECEKSEARLKKLEEKHEEVVKNLEEKKNNLRDEKLEVEKENRRLCEELAVLKTKCLMLEESSDNRNECETEAEMERLKMELVKVETGFEYITREKDLMVELKEESEKKCIELKDKLESVECKLAETVHDLQSTKISLIECKNELDREVEKNGELTIKLSDGENKHEVERSDWTNKERELLSDLEKGEEKIRTCQREEQSVKEDLQLRMKECGELARVVKDLKKEIEEWRTKYDELLSCKVNMEQEKELLGTEVERFKADLEILRQELGTCQLSKEEKNRENANLSEKNLRLEEQRVRREREIEKLERTAEEALTEVEGLKSEVQSLKKDLCVTLEENIKVKEDMKKKCDEYEETLHETCDKLETVSVENEKLMAKNVTLERTLESKCKECEKSEARLKKLEEKHEEVVKNLEEKKNNLRDEKLEVEKENRRLCEELAVLKTKCLMLEESSDNRNECETEAEMERLKMELVKVETGFEYITREKDLMVELKEESEKKCIELKDKLESVECKLAETVHDLQSTKISLIECKNELDREVEKNGELTIKLSDGENKHEVERSDWTNKERELLSDLEKGEEKIRTCQREEQSVKEDLQLRMKECGELARVVKDLKKEIEEWRTKYDELLSCKVNMEQEKELLGTEVERFKADLEILRQELGTCQLSKEEKNRENANLSEKNLRLEEQRVRREREIEKLERTAEEALTEVEGLKSEVQSLKKDLCVTLEENIKVKEDMKKKCDEYEETLHETCDKLETVSVENEKLMAKNVTLERTLESKCKECEKSEARLKKLEEKHEEVVKNLEEKKNNLRDEKLEVEKENRRLCEELAVLKTKCLMLEESSDNRNECETEAEMERLKMELVKVETGFEYITREKDLMVELKEESEKKCIELKDKLESVECKLAETVHDLQSTKISLIECKNELDREVEKNGELTIKLSDGENKHEVERSDWTNKERELLSDLEKGEEKIRTCQREEQSVKEDLQLRMKECGELARVVKDLKKEIEEWRTKYDELLSCKVNMEQEKELLGTEVETFKREMSDVNKQLAQLKNDKLELEDMVKKLTVSVFEKEKLIDGLKEEAKEDKIRYKETCERHEQEKETIREQLGELEQLLSDQFKKSCRDLDEEKRERKNIEEEVVCLRNVFQMLSDLCHTDQGQERRGIKESCVLDQCQTITHLPGGNMHQVAENVKNIVNSHRELMENLRLCHQRIEEAKTELDEQSEKTKLRDAEMEETCSKLSECVSNSEQLRNKYQQLEAQYGDVLDGKQHSDSDLQTSLRDIEQLEKRVRSLLDEKKRMEEVCATEREKYQQECDHILNLIDGVRQNANVSINQFVARVDRCEGEVGFFRAEHRQLVGDAVELEKEIIRSMIIVHDDDDDDGFLQLSADDQLRRCNELIRRELSMIILAGGKTAREITDQQVQCDLASEGYTETRLSATNDREQRLLGVNKLSAEEDRVHVCDPHSSSSNNNIGS</sequence>
<feature type="coiled-coil region" evidence="1">
    <location>
        <begin position="2954"/>
        <end position="3016"/>
    </location>
</feature>
<feature type="region of interest" description="Disordered" evidence="2">
    <location>
        <begin position="3740"/>
        <end position="3771"/>
    </location>
</feature>
<feature type="compositionally biased region" description="Basic and acidic residues" evidence="2">
    <location>
        <begin position="3884"/>
        <end position="3900"/>
    </location>
</feature>
<feature type="compositionally biased region" description="Acidic residues" evidence="2">
    <location>
        <begin position="34"/>
        <end position="43"/>
    </location>
</feature>
<feature type="coiled-coil region" evidence="1">
    <location>
        <begin position="290"/>
        <end position="324"/>
    </location>
</feature>
<feature type="coiled-coil region" evidence="1">
    <location>
        <begin position="5035"/>
        <end position="5066"/>
    </location>
</feature>
<evidence type="ECO:0000256" key="1">
    <source>
        <dbReference type="SAM" id="Coils"/>
    </source>
</evidence>
<feature type="coiled-coil region" evidence="1">
    <location>
        <begin position="4371"/>
        <end position="4501"/>
    </location>
</feature>
<feature type="coiled-coil region" evidence="1">
    <location>
        <begin position="4163"/>
        <end position="4211"/>
    </location>
</feature>
<dbReference type="PANTHER" id="PTHR23159:SF31">
    <property type="entry name" value="CENTROSOME-ASSOCIATED PROTEIN CEP250 ISOFORM X1"/>
    <property type="match status" value="1"/>
</dbReference>
<evidence type="ECO:0000313" key="3">
    <source>
        <dbReference type="EMBL" id="KAK2146384.1"/>
    </source>
</evidence>
<feature type="compositionally biased region" description="Polar residues" evidence="2">
    <location>
        <begin position="1900"/>
        <end position="1913"/>
    </location>
</feature>
<feature type="compositionally biased region" description="Basic and acidic residues" evidence="2">
    <location>
        <begin position="1767"/>
        <end position="1778"/>
    </location>
</feature>
<feature type="coiled-coil region" evidence="1">
    <location>
        <begin position="5544"/>
        <end position="5578"/>
    </location>
</feature>
<feature type="coiled-coil region" evidence="1">
    <location>
        <begin position="363"/>
        <end position="390"/>
    </location>
</feature>
<feature type="region of interest" description="Disordered" evidence="2">
    <location>
        <begin position="5593"/>
        <end position="5618"/>
    </location>
</feature>
<feature type="coiled-coil region" evidence="1">
    <location>
        <begin position="140"/>
        <end position="206"/>
    </location>
</feature>
<feature type="coiled-coil region" evidence="1">
    <location>
        <begin position="6238"/>
        <end position="6504"/>
    </location>
</feature>
<feature type="coiled-coil region" evidence="1">
    <location>
        <begin position="5463"/>
        <end position="5511"/>
    </location>
</feature>
<feature type="region of interest" description="Disordered" evidence="2">
    <location>
        <begin position="1"/>
        <end position="73"/>
    </location>
</feature>
<keyword evidence="1" id="KW-0175">Coiled coil</keyword>
<proteinExistence type="predicted"/>
<dbReference type="PANTHER" id="PTHR23159">
    <property type="entry name" value="CENTROSOMAL PROTEIN 2"/>
    <property type="match status" value="1"/>
</dbReference>
<feature type="coiled-coil region" evidence="1">
    <location>
        <begin position="7402"/>
        <end position="7591"/>
    </location>
</feature>
<feature type="region of interest" description="Disordered" evidence="2">
    <location>
        <begin position="1764"/>
        <end position="1808"/>
    </location>
</feature>
<feature type="coiled-coil region" evidence="1">
    <location>
        <begin position="1680"/>
        <end position="1710"/>
    </location>
</feature>
<dbReference type="SUPFAM" id="SSF57997">
    <property type="entry name" value="Tropomyosin"/>
    <property type="match status" value="2"/>
</dbReference>
<feature type="coiled-coil region" evidence="1">
    <location>
        <begin position="7644"/>
        <end position="7755"/>
    </location>
</feature>
<feature type="compositionally biased region" description="Polar residues" evidence="2">
    <location>
        <begin position="4786"/>
        <end position="4815"/>
    </location>
</feature>
<organism evidence="3 4">
    <name type="scientific">Paralvinella palmiformis</name>
    <dbReference type="NCBI Taxonomy" id="53620"/>
    <lineage>
        <taxon>Eukaryota</taxon>
        <taxon>Metazoa</taxon>
        <taxon>Spiralia</taxon>
        <taxon>Lophotrochozoa</taxon>
        <taxon>Annelida</taxon>
        <taxon>Polychaeta</taxon>
        <taxon>Sedentaria</taxon>
        <taxon>Canalipalpata</taxon>
        <taxon>Terebellida</taxon>
        <taxon>Terebelliformia</taxon>
        <taxon>Alvinellidae</taxon>
        <taxon>Paralvinella</taxon>
    </lineage>
</organism>
<feature type="coiled-coil region" evidence="1">
    <location>
        <begin position="7014"/>
        <end position="7280"/>
    </location>
</feature>
<feature type="compositionally biased region" description="Polar residues" evidence="2">
    <location>
        <begin position="1779"/>
        <end position="1808"/>
    </location>
</feature>
<feature type="coiled-coil region" evidence="1">
    <location>
        <begin position="5899"/>
        <end position="5940"/>
    </location>
</feature>
<protein>
    <submittedName>
        <fullName evidence="3">Uncharacterized protein</fullName>
    </submittedName>
</protein>
<feature type="coiled-coil region" evidence="1">
    <location>
        <begin position="1257"/>
        <end position="1485"/>
    </location>
</feature>
<feature type="region of interest" description="Disordered" evidence="2">
    <location>
        <begin position="4760"/>
        <end position="4965"/>
    </location>
</feature>
<dbReference type="EMBL" id="JAODUP010000612">
    <property type="protein sequence ID" value="KAK2146384.1"/>
    <property type="molecule type" value="Genomic_DNA"/>
</dbReference>
<evidence type="ECO:0000256" key="2">
    <source>
        <dbReference type="SAM" id="MobiDB-lite"/>
    </source>
</evidence>
<feature type="region of interest" description="Disordered" evidence="2">
    <location>
        <begin position="5202"/>
        <end position="5248"/>
    </location>
</feature>
<feature type="coiled-coil region" evidence="1">
    <location>
        <begin position="1162"/>
        <end position="1196"/>
    </location>
</feature>
<feature type="compositionally biased region" description="Low complexity" evidence="2">
    <location>
        <begin position="3745"/>
        <end position="3757"/>
    </location>
</feature>
<feature type="coiled-coil region" evidence="1">
    <location>
        <begin position="6626"/>
        <end position="6892"/>
    </location>
</feature>
<feature type="region of interest" description="Disordered" evidence="2">
    <location>
        <begin position="3871"/>
        <end position="3935"/>
    </location>
</feature>
<feature type="compositionally biased region" description="Basic and acidic residues" evidence="2">
    <location>
        <begin position="5383"/>
        <end position="5401"/>
    </location>
</feature>
<feature type="coiled-coil region" evidence="1">
    <location>
        <begin position="415"/>
        <end position="521"/>
    </location>
</feature>
<feature type="coiled-coil region" evidence="1">
    <location>
        <begin position="6057"/>
        <end position="6116"/>
    </location>
</feature>
<name>A0AAD9J4R0_9ANNE</name>
<feature type="compositionally biased region" description="Polar residues" evidence="2">
    <location>
        <begin position="4947"/>
        <end position="4959"/>
    </location>
</feature>
<feature type="coiled-coil region" evidence="1">
    <location>
        <begin position="5277"/>
        <end position="5314"/>
    </location>
</feature>
<feature type="coiled-coil region" evidence="1">
    <location>
        <begin position="3398"/>
        <end position="3429"/>
    </location>
</feature>
<feature type="coiled-coil region" evidence="1">
    <location>
        <begin position="3043"/>
        <end position="3247"/>
    </location>
</feature>
<feature type="compositionally biased region" description="Basic and acidic residues" evidence="2">
    <location>
        <begin position="4837"/>
        <end position="4853"/>
    </location>
</feature>
<feature type="region of interest" description="Disordered" evidence="2">
    <location>
        <begin position="5383"/>
        <end position="5433"/>
    </location>
</feature>
<feature type="compositionally biased region" description="Polar residues" evidence="2">
    <location>
        <begin position="5230"/>
        <end position="5248"/>
    </location>
</feature>
<gene>
    <name evidence="3" type="ORF">LSH36_612g01098</name>
</gene>
<feature type="region of interest" description="Disordered" evidence="2">
    <location>
        <begin position="4261"/>
        <end position="4313"/>
    </location>
</feature>
<keyword evidence="4" id="KW-1185">Reference proteome</keyword>
<evidence type="ECO:0000313" key="4">
    <source>
        <dbReference type="Proteomes" id="UP001208570"/>
    </source>
</evidence>
<dbReference type="Gene3D" id="1.20.5.170">
    <property type="match status" value="1"/>
</dbReference>
<reference evidence="3" key="1">
    <citation type="journal article" date="2023" name="Mol. Biol. Evol.">
        <title>Third-Generation Sequencing Reveals the Adaptive Role of the Epigenome in Three Deep-Sea Polychaetes.</title>
        <authorList>
            <person name="Perez M."/>
            <person name="Aroh O."/>
            <person name="Sun Y."/>
            <person name="Lan Y."/>
            <person name="Juniper S.K."/>
            <person name="Young C.R."/>
            <person name="Angers B."/>
            <person name="Qian P.Y."/>
        </authorList>
    </citation>
    <scope>NUCLEOTIDE SEQUENCE</scope>
    <source>
        <strain evidence="3">P08H-3</strain>
    </source>
</reference>
<comment type="caution">
    <text evidence="3">The sequence shown here is derived from an EMBL/GenBank/DDBJ whole genome shotgun (WGS) entry which is preliminary data.</text>
</comment>
<feature type="coiled-coil region" evidence="1">
    <location>
        <begin position="3771"/>
        <end position="3798"/>
    </location>
</feature>
<feature type="compositionally biased region" description="Basic and acidic residues" evidence="2">
    <location>
        <begin position="23"/>
        <end position="33"/>
    </location>
</feature>
<feature type="compositionally biased region" description="Basic residues" evidence="2">
    <location>
        <begin position="12"/>
        <end position="22"/>
    </location>
</feature>
<feature type="coiled-coil region" evidence="1">
    <location>
        <begin position="882"/>
        <end position="1131"/>
    </location>
</feature>
<feature type="coiled-coil region" evidence="1">
    <location>
        <begin position="2159"/>
        <end position="2529"/>
    </location>
</feature>
<dbReference type="Proteomes" id="UP001208570">
    <property type="component" value="Unassembled WGS sequence"/>
</dbReference>
<feature type="compositionally biased region" description="Polar residues" evidence="2">
    <location>
        <begin position="3903"/>
        <end position="3928"/>
    </location>
</feature>
<feature type="coiled-coil region" evidence="1">
    <location>
        <begin position="2014"/>
        <end position="2111"/>
    </location>
</feature>
<feature type="coiled-coil region" evidence="1">
    <location>
        <begin position="3656"/>
        <end position="3718"/>
    </location>
</feature>
<feature type="compositionally biased region" description="Basic and acidic residues" evidence="2">
    <location>
        <begin position="4774"/>
        <end position="4785"/>
    </location>
</feature>
<feature type="compositionally biased region" description="Polar residues" evidence="2">
    <location>
        <begin position="4760"/>
        <end position="4772"/>
    </location>
</feature>
<feature type="compositionally biased region" description="Basic and acidic residues" evidence="2">
    <location>
        <begin position="4261"/>
        <end position="4282"/>
    </location>
</feature>
<accession>A0AAD9J4R0</accession>
<feature type="region of interest" description="Disordered" evidence="2">
    <location>
        <begin position="3519"/>
        <end position="3539"/>
    </location>
</feature>
<feature type="compositionally biased region" description="Polar residues" evidence="2">
    <location>
        <begin position="1855"/>
        <end position="1864"/>
    </location>
</feature>
<feature type="coiled-coil region" evidence="1">
    <location>
        <begin position="2649"/>
        <end position="2871"/>
    </location>
</feature>
<feature type="region of interest" description="Disordered" evidence="2">
    <location>
        <begin position="1855"/>
        <end position="1937"/>
    </location>
</feature>